<dbReference type="EC" id="2.7.13.3" evidence="2"/>
<feature type="transmembrane region" description="Helical" evidence="6">
    <location>
        <begin position="333"/>
        <end position="357"/>
    </location>
</feature>
<dbReference type="GO" id="GO:0000160">
    <property type="term" value="P:phosphorelay signal transduction system"/>
    <property type="evidence" value="ECO:0007669"/>
    <property type="project" value="UniProtKB-KW"/>
</dbReference>
<evidence type="ECO:0000259" key="7">
    <source>
        <dbReference type="SMART" id="SM00387"/>
    </source>
</evidence>
<dbReference type="Gene3D" id="3.30.565.10">
    <property type="entry name" value="Histidine kinase-like ATPase, C-terminal domain"/>
    <property type="match status" value="1"/>
</dbReference>
<keyword evidence="3" id="KW-0808">Transferase</keyword>
<evidence type="ECO:0000256" key="2">
    <source>
        <dbReference type="ARBA" id="ARBA00012438"/>
    </source>
</evidence>
<gene>
    <name evidence="8" type="ORF">FHS57_006024</name>
</gene>
<evidence type="ECO:0000256" key="5">
    <source>
        <dbReference type="ARBA" id="ARBA00023012"/>
    </source>
</evidence>
<feature type="transmembrane region" description="Helical" evidence="6">
    <location>
        <begin position="364"/>
        <end position="385"/>
    </location>
</feature>
<feature type="transmembrane region" description="Helical" evidence="6">
    <location>
        <begin position="201"/>
        <end position="224"/>
    </location>
</feature>
<feature type="transmembrane region" description="Helical" evidence="6">
    <location>
        <begin position="260"/>
        <end position="281"/>
    </location>
</feature>
<feature type="transmembrane region" description="Helical" evidence="6">
    <location>
        <begin position="391"/>
        <end position="414"/>
    </location>
</feature>
<dbReference type="CDD" id="cd16917">
    <property type="entry name" value="HATPase_UhpB-NarQ-NarX-like"/>
    <property type="match status" value="1"/>
</dbReference>
<keyword evidence="6" id="KW-1133">Transmembrane helix</keyword>
<dbReference type="InterPro" id="IPR050482">
    <property type="entry name" value="Sensor_HK_TwoCompSys"/>
</dbReference>
<feature type="domain" description="Histidine kinase/HSP90-like ATPase" evidence="7">
    <location>
        <begin position="536"/>
        <end position="628"/>
    </location>
</feature>
<evidence type="ECO:0000256" key="4">
    <source>
        <dbReference type="ARBA" id="ARBA00022777"/>
    </source>
</evidence>
<feature type="transmembrane region" description="Helical" evidence="6">
    <location>
        <begin position="236"/>
        <end position="254"/>
    </location>
</feature>
<keyword evidence="4 8" id="KW-0418">Kinase</keyword>
<protein>
    <recommendedName>
        <fullName evidence="2">histidine kinase</fullName>
        <ecNumber evidence="2">2.7.13.3</ecNumber>
    </recommendedName>
</protein>
<evidence type="ECO:0000256" key="1">
    <source>
        <dbReference type="ARBA" id="ARBA00000085"/>
    </source>
</evidence>
<dbReference type="PANTHER" id="PTHR24421:SF10">
    <property type="entry name" value="NITRATE_NITRITE SENSOR PROTEIN NARQ"/>
    <property type="match status" value="1"/>
</dbReference>
<dbReference type="GO" id="GO:0004673">
    <property type="term" value="F:protein histidine kinase activity"/>
    <property type="evidence" value="ECO:0007669"/>
    <property type="project" value="UniProtKB-EC"/>
</dbReference>
<dbReference type="InterPro" id="IPR003594">
    <property type="entry name" value="HATPase_dom"/>
</dbReference>
<dbReference type="SUPFAM" id="SSF55874">
    <property type="entry name" value="ATPase domain of HSP90 chaperone/DNA topoisomerase II/histidine kinase"/>
    <property type="match status" value="1"/>
</dbReference>
<keyword evidence="9" id="KW-1185">Reference proteome</keyword>
<dbReference type="EMBL" id="JACIBY010000023">
    <property type="protein sequence ID" value="MBB3841995.1"/>
    <property type="molecule type" value="Genomic_DNA"/>
</dbReference>
<name>A0A7W6ETL8_9BACT</name>
<keyword evidence="6" id="KW-0472">Membrane</keyword>
<dbReference type="Proteomes" id="UP000541352">
    <property type="component" value="Unassembled WGS sequence"/>
</dbReference>
<accession>A0A7W6ETL8</accession>
<dbReference type="AlphaFoldDB" id="A0A7W6ETL8"/>
<dbReference type="InterPro" id="IPR036890">
    <property type="entry name" value="HATPase_C_sf"/>
</dbReference>
<dbReference type="Pfam" id="PF02518">
    <property type="entry name" value="HATPase_c"/>
    <property type="match status" value="1"/>
</dbReference>
<evidence type="ECO:0000313" key="9">
    <source>
        <dbReference type="Proteomes" id="UP000541352"/>
    </source>
</evidence>
<evidence type="ECO:0000256" key="6">
    <source>
        <dbReference type="SAM" id="Phobius"/>
    </source>
</evidence>
<dbReference type="RefSeq" id="WP_183980032.1">
    <property type="nucleotide sequence ID" value="NZ_JACIBY010000023.1"/>
</dbReference>
<comment type="catalytic activity">
    <reaction evidence="1">
        <text>ATP + protein L-histidine = ADP + protein N-phospho-L-histidine.</text>
        <dbReference type="EC" id="2.7.13.3"/>
    </reaction>
</comment>
<organism evidence="8 9">
    <name type="scientific">Runella defluvii</name>
    <dbReference type="NCBI Taxonomy" id="370973"/>
    <lineage>
        <taxon>Bacteria</taxon>
        <taxon>Pseudomonadati</taxon>
        <taxon>Bacteroidota</taxon>
        <taxon>Cytophagia</taxon>
        <taxon>Cytophagales</taxon>
        <taxon>Spirosomataceae</taxon>
        <taxon>Runella</taxon>
    </lineage>
</organism>
<feature type="transmembrane region" description="Helical" evidence="6">
    <location>
        <begin position="302"/>
        <end position="321"/>
    </location>
</feature>
<keyword evidence="5" id="KW-0902">Two-component regulatory system</keyword>
<keyword evidence="6" id="KW-0812">Transmembrane</keyword>
<evidence type="ECO:0000313" key="8">
    <source>
        <dbReference type="EMBL" id="MBB3841995.1"/>
    </source>
</evidence>
<proteinExistence type="predicted"/>
<sequence length="628" mass="71871">MQLLRILKLVSVGILCLCIGQSCTTKKTPTPALKSLTVVIDSNFTSESLNERVLVSTKISKKDLTRPDLKMWITQRTTKVSQKKDAIMVGDFRKYPEAWFYMQVINTSHTSQKLVVDEFSRIRCDDFEVFTSNNGIVQYWGKINRATRFASYPLPFLTYAVPVTIQPKDTLNLLIHTQRNYGNHEVNLSIASYQTYVDRHLYLFLSKIAQVIIFIICIITMFVLGRIFRFKIMTYLGYYLISLLFFIVSCWGFVDFVLKATSIGLSGNNAPTFGLFVACCLNHPFNMELMKPVPKNEKLFKGISYLLMGTNLFASCCFFLPKHIFPSVDAYFFLSKIVLFFVLIAIIWVLICSLMALVRAKIYYIGLGYSIALFAILPLQIVRLLDKSPSLIIIDLPVYTLFTIGFTLITIYMLREQLVSRKKMEESLQQERESMEEIRKTEVEVIGRNLHDNVGNILVSAMGYLHLNSPKIELSQELIKESINEIRFLSHNLVKDDDAPLHTKLESLVSRFNDFMEVRFVFEDYSKGKLNSLDSIMQQNIYMIVQEVFTNIVKHAKATEVFVQVFEREGQTLQVIVEDDGIGILNFTENKGIGLKNIQKRADISKLTLTVDSTPSGTMFIIETPKIA</sequence>
<dbReference type="PANTHER" id="PTHR24421">
    <property type="entry name" value="NITRATE/NITRITE SENSOR PROTEIN NARX-RELATED"/>
    <property type="match status" value="1"/>
</dbReference>
<comment type="caution">
    <text evidence="8">The sequence shown here is derived from an EMBL/GenBank/DDBJ whole genome shotgun (WGS) entry which is preliminary data.</text>
</comment>
<dbReference type="SMART" id="SM00387">
    <property type="entry name" value="HATPase_c"/>
    <property type="match status" value="1"/>
</dbReference>
<reference evidence="8 9" key="1">
    <citation type="submission" date="2020-08" db="EMBL/GenBank/DDBJ databases">
        <title>Genomic Encyclopedia of Type Strains, Phase IV (KMG-IV): sequencing the most valuable type-strain genomes for metagenomic binning, comparative biology and taxonomic classification.</title>
        <authorList>
            <person name="Goeker M."/>
        </authorList>
    </citation>
    <scope>NUCLEOTIDE SEQUENCE [LARGE SCALE GENOMIC DNA]</scope>
    <source>
        <strain evidence="8 9">DSM 17976</strain>
    </source>
</reference>
<evidence type="ECO:0000256" key="3">
    <source>
        <dbReference type="ARBA" id="ARBA00022679"/>
    </source>
</evidence>
<dbReference type="PROSITE" id="PS51257">
    <property type="entry name" value="PROKAR_LIPOPROTEIN"/>
    <property type="match status" value="1"/>
</dbReference>